<evidence type="ECO:0000313" key="1">
    <source>
        <dbReference type="EMBL" id="KAI4387196.1"/>
    </source>
</evidence>
<organism evidence="1 2">
    <name type="scientific">Melastoma candidum</name>
    <dbReference type="NCBI Taxonomy" id="119954"/>
    <lineage>
        <taxon>Eukaryota</taxon>
        <taxon>Viridiplantae</taxon>
        <taxon>Streptophyta</taxon>
        <taxon>Embryophyta</taxon>
        <taxon>Tracheophyta</taxon>
        <taxon>Spermatophyta</taxon>
        <taxon>Magnoliopsida</taxon>
        <taxon>eudicotyledons</taxon>
        <taxon>Gunneridae</taxon>
        <taxon>Pentapetalae</taxon>
        <taxon>rosids</taxon>
        <taxon>malvids</taxon>
        <taxon>Myrtales</taxon>
        <taxon>Melastomataceae</taxon>
        <taxon>Melastomatoideae</taxon>
        <taxon>Melastomateae</taxon>
        <taxon>Melastoma</taxon>
    </lineage>
</organism>
<evidence type="ECO:0000313" key="2">
    <source>
        <dbReference type="Proteomes" id="UP001057402"/>
    </source>
</evidence>
<comment type="caution">
    <text evidence="1">The sequence shown here is derived from an EMBL/GenBank/DDBJ whole genome shotgun (WGS) entry which is preliminary data.</text>
</comment>
<proteinExistence type="predicted"/>
<accession>A0ACB9S6U1</accession>
<keyword evidence="2" id="KW-1185">Reference proteome</keyword>
<dbReference type="Proteomes" id="UP001057402">
    <property type="component" value="Chromosome 2"/>
</dbReference>
<reference evidence="2" key="1">
    <citation type="journal article" date="2023" name="Front. Plant Sci.">
        <title>Chromosomal-level genome assembly of Melastoma candidum provides insights into trichome evolution.</title>
        <authorList>
            <person name="Zhong Y."/>
            <person name="Wu W."/>
            <person name="Sun C."/>
            <person name="Zou P."/>
            <person name="Liu Y."/>
            <person name="Dai S."/>
            <person name="Zhou R."/>
        </authorList>
    </citation>
    <scope>NUCLEOTIDE SEQUENCE [LARGE SCALE GENOMIC DNA]</scope>
</reference>
<gene>
    <name evidence="1" type="ORF">MLD38_005045</name>
</gene>
<sequence>MLSPFSFPDVKTGTEDSFLSVLSEMFSDELPQNPVAWSPVSENPLPHGHSNFSSILGYNNSDSSSNSDGTDPVDPLTNQRKKRRMISNRESARRSRMRKQKHLEDLTSEVDRLKFENAQLLDQLRSALCHCQRSSYDNKYLRLENSILSEKLRTAAPYTLPQLHLQPPAP</sequence>
<dbReference type="EMBL" id="CM042881">
    <property type="protein sequence ID" value="KAI4387196.1"/>
    <property type="molecule type" value="Genomic_DNA"/>
</dbReference>
<protein>
    <submittedName>
        <fullName evidence="1">Uncharacterized protein</fullName>
    </submittedName>
</protein>
<name>A0ACB9S6U1_9MYRT</name>